<reference evidence="2" key="2">
    <citation type="submission" date="2017-10" db="EMBL/GenBank/DDBJ databases">
        <authorList>
            <person name="Enke T.N."/>
            <person name="Cordero O.X."/>
        </authorList>
    </citation>
    <scope>NUCLEOTIDE SEQUENCE</scope>
    <source>
        <strain evidence="2">4G03</strain>
    </source>
</reference>
<gene>
    <name evidence="2" type="ORF">CSC81_12360</name>
    <name evidence="1" type="ORF">Q8W23_13155</name>
</gene>
<sequence>MNAIYSKKKLFEKYYYLPEREMRKTINEIIADTRNLPIEVAKHKKKLRPSEVKQFLEVYDLV</sequence>
<dbReference type="EMBL" id="PDUU01000009">
    <property type="protein sequence ID" value="PHN97193.1"/>
    <property type="molecule type" value="Genomic_DNA"/>
</dbReference>
<reference evidence="1 4" key="3">
    <citation type="submission" date="2023-07" db="EMBL/GenBank/DDBJ databases">
        <title>Genome content predicts the carbon catabolic preferences of heterotrophic bacteria.</title>
        <authorList>
            <person name="Gralka M."/>
        </authorList>
    </citation>
    <scope>NUCLEOTIDE SEQUENCE [LARGE SCALE GENOMIC DNA]</scope>
    <source>
        <strain evidence="1 4">4G03</strain>
    </source>
</reference>
<protein>
    <submittedName>
        <fullName evidence="2">Uncharacterized protein</fullName>
    </submittedName>
</protein>
<evidence type="ECO:0000313" key="4">
    <source>
        <dbReference type="Proteomes" id="UP001242342"/>
    </source>
</evidence>
<evidence type="ECO:0000313" key="3">
    <source>
        <dbReference type="Proteomes" id="UP000222163"/>
    </source>
</evidence>
<dbReference type="Proteomes" id="UP000222163">
    <property type="component" value="Unassembled WGS sequence"/>
</dbReference>
<dbReference type="EMBL" id="JAUYVU010000011">
    <property type="protein sequence ID" value="MDP2542422.1"/>
    <property type="molecule type" value="Genomic_DNA"/>
</dbReference>
<dbReference type="RefSeq" id="WP_099216046.1">
    <property type="nucleotide sequence ID" value="NZ_JAUYVU010000011.1"/>
</dbReference>
<accession>A0A2G1BT00</accession>
<organism evidence="2 3">
    <name type="scientific">Tenacibaculum discolor</name>
    <dbReference type="NCBI Taxonomy" id="361581"/>
    <lineage>
        <taxon>Bacteria</taxon>
        <taxon>Pseudomonadati</taxon>
        <taxon>Bacteroidota</taxon>
        <taxon>Flavobacteriia</taxon>
        <taxon>Flavobacteriales</taxon>
        <taxon>Flavobacteriaceae</taxon>
        <taxon>Tenacibaculum</taxon>
    </lineage>
</organism>
<dbReference type="Proteomes" id="UP001242342">
    <property type="component" value="Unassembled WGS sequence"/>
</dbReference>
<proteinExistence type="predicted"/>
<dbReference type="AlphaFoldDB" id="A0A2G1BT00"/>
<name>A0A2G1BT00_9FLAO</name>
<evidence type="ECO:0000313" key="2">
    <source>
        <dbReference type="EMBL" id="PHN97193.1"/>
    </source>
</evidence>
<comment type="caution">
    <text evidence="2">The sequence shown here is derived from an EMBL/GenBank/DDBJ whole genome shotgun (WGS) entry which is preliminary data.</text>
</comment>
<keyword evidence="4" id="KW-1185">Reference proteome</keyword>
<reference evidence="2 3" key="1">
    <citation type="journal article" date="2016" name="Nat. Commun.">
        <title>Microbial interactions lead to rapid micro-scale successions on model marine particles.</title>
        <authorList>
            <person name="Datta M.S."/>
            <person name="Sliwerska E."/>
            <person name="Gore J."/>
            <person name="Polz M.F."/>
            <person name="Cordero O.X."/>
        </authorList>
    </citation>
    <scope>NUCLEOTIDE SEQUENCE [LARGE SCALE GENOMIC DNA]</scope>
    <source>
        <strain evidence="2 3">4G03</strain>
    </source>
</reference>
<evidence type="ECO:0000313" key="1">
    <source>
        <dbReference type="EMBL" id="MDP2542422.1"/>
    </source>
</evidence>